<accession>A0A1H7PA90</accession>
<dbReference type="EMBL" id="FNZR01000004">
    <property type="protein sequence ID" value="SEL32175.1"/>
    <property type="molecule type" value="Genomic_DNA"/>
</dbReference>
<keyword evidence="2" id="KW-1185">Reference proteome</keyword>
<gene>
    <name evidence="1" type="ORF">SAMN05421740_104259</name>
</gene>
<proteinExistence type="predicted"/>
<protein>
    <submittedName>
        <fullName evidence="1">Uncharacterized protein</fullName>
    </submittedName>
</protein>
<dbReference type="STRING" id="332977.SAMN05421740_104259"/>
<dbReference type="Proteomes" id="UP000198916">
    <property type="component" value="Unassembled WGS sequence"/>
</dbReference>
<dbReference type="AlphaFoldDB" id="A0A1H7PA90"/>
<reference evidence="2" key="1">
    <citation type="submission" date="2016-10" db="EMBL/GenBank/DDBJ databases">
        <authorList>
            <person name="Varghese N."/>
            <person name="Submissions S."/>
        </authorList>
    </citation>
    <scope>NUCLEOTIDE SEQUENCE [LARGE SCALE GENOMIC DNA]</scope>
    <source>
        <strain evidence="2">Jip14</strain>
    </source>
</reference>
<evidence type="ECO:0000313" key="1">
    <source>
        <dbReference type="EMBL" id="SEL32175.1"/>
    </source>
</evidence>
<evidence type="ECO:0000313" key="2">
    <source>
        <dbReference type="Proteomes" id="UP000198916"/>
    </source>
</evidence>
<organism evidence="1 2">
    <name type="scientific">Parapedobacter koreensis</name>
    <dbReference type="NCBI Taxonomy" id="332977"/>
    <lineage>
        <taxon>Bacteria</taxon>
        <taxon>Pseudomonadati</taxon>
        <taxon>Bacteroidota</taxon>
        <taxon>Sphingobacteriia</taxon>
        <taxon>Sphingobacteriales</taxon>
        <taxon>Sphingobacteriaceae</taxon>
        <taxon>Parapedobacter</taxon>
    </lineage>
</organism>
<name>A0A1H7PA90_9SPHI</name>
<sequence length="47" mass="5325">MLLRPITNNILINLCIFFIDGADNPVSVRENAILFTFGTGKMFNNHE</sequence>